<dbReference type="EMBL" id="LAZR01039997">
    <property type="protein sequence ID" value="KKL15614.1"/>
    <property type="molecule type" value="Genomic_DNA"/>
</dbReference>
<proteinExistence type="predicted"/>
<evidence type="ECO:0000313" key="1">
    <source>
        <dbReference type="EMBL" id="KKL15614.1"/>
    </source>
</evidence>
<feature type="non-terminal residue" evidence="1">
    <location>
        <position position="45"/>
    </location>
</feature>
<comment type="caution">
    <text evidence="1">The sequence shown here is derived from an EMBL/GenBank/DDBJ whole genome shotgun (WGS) entry which is preliminary data.</text>
</comment>
<name>A0A0F9B121_9ZZZZ</name>
<reference evidence="1" key="1">
    <citation type="journal article" date="2015" name="Nature">
        <title>Complex archaea that bridge the gap between prokaryotes and eukaryotes.</title>
        <authorList>
            <person name="Spang A."/>
            <person name="Saw J.H."/>
            <person name="Jorgensen S.L."/>
            <person name="Zaremba-Niedzwiedzka K."/>
            <person name="Martijn J."/>
            <person name="Lind A.E."/>
            <person name="van Eijk R."/>
            <person name="Schleper C."/>
            <person name="Guy L."/>
            <person name="Ettema T.J."/>
        </authorList>
    </citation>
    <scope>NUCLEOTIDE SEQUENCE</scope>
</reference>
<protein>
    <submittedName>
        <fullName evidence="1">Uncharacterized protein</fullName>
    </submittedName>
</protein>
<accession>A0A0F9B121</accession>
<organism evidence="1">
    <name type="scientific">marine sediment metagenome</name>
    <dbReference type="NCBI Taxonomy" id="412755"/>
    <lineage>
        <taxon>unclassified sequences</taxon>
        <taxon>metagenomes</taxon>
        <taxon>ecological metagenomes</taxon>
    </lineage>
</organism>
<dbReference type="AlphaFoldDB" id="A0A0F9B121"/>
<sequence length="45" mass="4474">MMRISRIGSLAVVAALCAAAAPALGQAGKDLPLDVLVARVTKALA</sequence>
<gene>
    <name evidence="1" type="ORF">LCGC14_2503810</name>
</gene>